<dbReference type="EMBL" id="QRHP01000035">
    <property type="protein sequence ID" value="RHF80602.1"/>
    <property type="molecule type" value="Genomic_DNA"/>
</dbReference>
<organism evidence="1 2">
    <name type="scientific">Roseburia inulinivorans</name>
    <dbReference type="NCBI Taxonomy" id="360807"/>
    <lineage>
        <taxon>Bacteria</taxon>
        <taxon>Bacillati</taxon>
        <taxon>Bacillota</taxon>
        <taxon>Clostridia</taxon>
        <taxon>Lachnospirales</taxon>
        <taxon>Lachnospiraceae</taxon>
        <taxon>Roseburia</taxon>
    </lineage>
</organism>
<evidence type="ECO:0000313" key="2">
    <source>
        <dbReference type="Proteomes" id="UP000283701"/>
    </source>
</evidence>
<protein>
    <submittedName>
        <fullName evidence="1">Uncharacterized protein</fullName>
    </submittedName>
</protein>
<reference evidence="1 2" key="1">
    <citation type="submission" date="2018-08" db="EMBL/GenBank/DDBJ databases">
        <title>A genome reference for cultivated species of the human gut microbiota.</title>
        <authorList>
            <person name="Zou Y."/>
            <person name="Xue W."/>
            <person name="Luo G."/>
        </authorList>
    </citation>
    <scope>NUCLEOTIDE SEQUENCE [LARGE SCALE GENOMIC DNA]</scope>
    <source>
        <strain evidence="1 2">AM23-23AC</strain>
    </source>
</reference>
<dbReference type="Proteomes" id="UP000283701">
    <property type="component" value="Unassembled WGS sequence"/>
</dbReference>
<gene>
    <name evidence="1" type="ORF">DW654_16820</name>
</gene>
<sequence>MESSVCRSEKRRTDCFDERQSVRFYFMRIGETKSKAEQSGKHRGLNKIMFGGTIMLFVIY</sequence>
<name>A0A3R6D5R1_9FIRM</name>
<accession>A0A3R6D5R1</accession>
<dbReference type="AlphaFoldDB" id="A0A3R6D5R1"/>
<proteinExistence type="predicted"/>
<evidence type="ECO:0000313" key="1">
    <source>
        <dbReference type="EMBL" id="RHF80602.1"/>
    </source>
</evidence>
<comment type="caution">
    <text evidence="1">The sequence shown here is derived from an EMBL/GenBank/DDBJ whole genome shotgun (WGS) entry which is preliminary data.</text>
</comment>